<dbReference type="AlphaFoldDB" id="A0A1J5P9N1"/>
<organism evidence="2">
    <name type="scientific">mine drainage metagenome</name>
    <dbReference type="NCBI Taxonomy" id="410659"/>
    <lineage>
        <taxon>unclassified sequences</taxon>
        <taxon>metagenomes</taxon>
        <taxon>ecological metagenomes</taxon>
    </lineage>
</organism>
<sequence length="82" mass="9127">MVFVRKSKEGSEFAPAVFPHWVHRVKYKCYVCHNKTVGFAMKAGTAAITMDAIDDGKFCGVCHKGKPAFGVAFETCSRCHRK</sequence>
<dbReference type="InterPro" id="IPR026352">
    <property type="entry name" value="Nanowire_3heme"/>
</dbReference>
<dbReference type="InterPro" id="IPR036280">
    <property type="entry name" value="Multihaem_cyt_sf"/>
</dbReference>
<dbReference type="SUPFAM" id="SSF48695">
    <property type="entry name" value="Multiheme cytochromes"/>
    <property type="match status" value="1"/>
</dbReference>
<dbReference type="Pfam" id="PF14522">
    <property type="entry name" value="Cytochrome_C7"/>
    <property type="match status" value="1"/>
</dbReference>
<proteinExistence type="predicted"/>
<dbReference type="Gene3D" id="3.90.10.10">
    <property type="entry name" value="Cytochrome C3"/>
    <property type="match status" value="1"/>
</dbReference>
<accession>A0A1J5P9N1</accession>
<dbReference type="EMBL" id="MLJW01008335">
    <property type="protein sequence ID" value="OIQ64196.1"/>
    <property type="molecule type" value="Genomic_DNA"/>
</dbReference>
<comment type="caution">
    <text evidence="2">The sequence shown here is derived from an EMBL/GenBank/DDBJ whole genome shotgun (WGS) entry which is preliminary data.</text>
</comment>
<dbReference type="PANTHER" id="PTHR39425">
    <property type="entry name" value="LIPOPROTEIN CYTOCHROME C"/>
    <property type="match status" value="1"/>
</dbReference>
<gene>
    <name evidence="2" type="ORF">GALL_542530</name>
</gene>
<dbReference type="NCBIfam" id="TIGR04257">
    <property type="entry name" value="nanowire_3heme"/>
    <property type="match status" value="1"/>
</dbReference>
<protein>
    <recommendedName>
        <fullName evidence="1">Cytochrome c7-like domain-containing protein</fullName>
    </recommendedName>
</protein>
<feature type="domain" description="Cytochrome c7-like" evidence="1">
    <location>
        <begin position="17"/>
        <end position="81"/>
    </location>
</feature>
<reference evidence="2" key="1">
    <citation type="submission" date="2016-10" db="EMBL/GenBank/DDBJ databases">
        <title>Sequence of Gallionella enrichment culture.</title>
        <authorList>
            <person name="Poehlein A."/>
            <person name="Muehling M."/>
            <person name="Daniel R."/>
        </authorList>
    </citation>
    <scope>NUCLEOTIDE SEQUENCE</scope>
</reference>
<dbReference type="InterPro" id="IPR029467">
    <property type="entry name" value="Cyt_c7-like"/>
</dbReference>
<dbReference type="PANTHER" id="PTHR39425:SF1">
    <property type="entry name" value="CYTOCHROME C7-LIKE DOMAIN-CONTAINING PROTEIN"/>
    <property type="match status" value="1"/>
</dbReference>
<name>A0A1J5P9N1_9ZZZZ</name>
<evidence type="ECO:0000313" key="2">
    <source>
        <dbReference type="EMBL" id="OIQ64196.1"/>
    </source>
</evidence>
<evidence type="ECO:0000259" key="1">
    <source>
        <dbReference type="Pfam" id="PF14522"/>
    </source>
</evidence>